<protein>
    <recommendedName>
        <fullName evidence="4">HTH gntR-type domain-containing protein</fullName>
    </recommendedName>
</protein>
<dbReference type="Gene3D" id="1.10.10.10">
    <property type="entry name" value="Winged helix-like DNA-binding domain superfamily/Winged helix DNA-binding domain"/>
    <property type="match status" value="1"/>
</dbReference>
<keyword evidence="3" id="KW-0804">Transcription</keyword>
<evidence type="ECO:0000256" key="2">
    <source>
        <dbReference type="ARBA" id="ARBA00023125"/>
    </source>
</evidence>
<dbReference type="InterPro" id="IPR050679">
    <property type="entry name" value="Bact_HTH_transcr_reg"/>
</dbReference>
<dbReference type="InterPro" id="IPR036388">
    <property type="entry name" value="WH-like_DNA-bd_sf"/>
</dbReference>
<evidence type="ECO:0000313" key="5">
    <source>
        <dbReference type="EMBL" id="GAA0902859.1"/>
    </source>
</evidence>
<dbReference type="SUPFAM" id="SSF64288">
    <property type="entry name" value="Chorismate lyase-like"/>
    <property type="match status" value="1"/>
</dbReference>
<dbReference type="InterPro" id="IPR000524">
    <property type="entry name" value="Tscrpt_reg_HTH_GntR"/>
</dbReference>
<accession>A0ABN1ND92</accession>
<dbReference type="InterPro" id="IPR036390">
    <property type="entry name" value="WH_DNA-bd_sf"/>
</dbReference>
<evidence type="ECO:0000313" key="6">
    <source>
        <dbReference type="Proteomes" id="UP001499967"/>
    </source>
</evidence>
<proteinExistence type="predicted"/>
<organism evidence="5 6">
    <name type="scientific">Pseudonocardia zijingensis</name>
    <dbReference type="NCBI Taxonomy" id="153376"/>
    <lineage>
        <taxon>Bacteria</taxon>
        <taxon>Bacillati</taxon>
        <taxon>Actinomycetota</taxon>
        <taxon>Actinomycetes</taxon>
        <taxon>Pseudonocardiales</taxon>
        <taxon>Pseudonocardiaceae</taxon>
        <taxon>Pseudonocardia</taxon>
    </lineage>
</organism>
<dbReference type="Pfam" id="PF07702">
    <property type="entry name" value="UTRA"/>
    <property type="match status" value="1"/>
</dbReference>
<name>A0ABN1ND92_9PSEU</name>
<dbReference type="SUPFAM" id="SSF46785">
    <property type="entry name" value="Winged helix' DNA-binding domain"/>
    <property type="match status" value="1"/>
</dbReference>
<dbReference type="InterPro" id="IPR011663">
    <property type="entry name" value="UTRA"/>
</dbReference>
<dbReference type="Proteomes" id="UP001499967">
    <property type="component" value="Unassembled WGS sequence"/>
</dbReference>
<evidence type="ECO:0000259" key="4">
    <source>
        <dbReference type="PROSITE" id="PS50949"/>
    </source>
</evidence>
<dbReference type="Gene3D" id="3.40.1410.10">
    <property type="entry name" value="Chorismate lyase-like"/>
    <property type="match status" value="1"/>
</dbReference>
<dbReference type="EMBL" id="BAAAHP010000248">
    <property type="protein sequence ID" value="GAA0902859.1"/>
    <property type="molecule type" value="Genomic_DNA"/>
</dbReference>
<keyword evidence="6" id="KW-1185">Reference proteome</keyword>
<comment type="caution">
    <text evidence="5">The sequence shown here is derived from an EMBL/GenBank/DDBJ whole genome shotgun (WGS) entry which is preliminary data.</text>
</comment>
<keyword evidence="2" id="KW-0238">DNA-binding</keyword>
<dbReference type="SMART" id="SM00345">
    <property type="entry name" value="HTH_GNTR"/>
    <property type="match status" value="1"/>
</dbReference>
<gene>
    <name evidence="5" type="ORF">GCM10009559_70240</name>
</gene>
<dbReference type="SMART" id="SM00866">
    <property type="entry name" value="UTRA"/>
    <property type="match status" value="1"/>
</dbReference>
<dbReference type="PROSITE" id="PS50949">
    <property type="entry name" value="HTH_GNTR"/>
    <property type="match status" value="1"/>
</dbReference>
<dbReference type="PANTHER" id="PTHR44846">
    <property type="entry name" value="MANNOSYL-D-GLYCERATE TRANSPORT/METABOLISM SYSTEM REPRESSOR MNGR-RELATED"/>
    <property type="match status" value="1"/>
</dbReference>
<evidence type="ECO:0000256" key="3">
    <source>
        <dbReference type="ARBA" id="ARBA00023163"/>
    </source>
</evidence>
<feature type="domain" description="HTH gntR-type" evidence="4">
    <location>
        <begin position="45"/>
        <end position="111"/>
    </location>
</feature>
<dbReference type="InterPro" id="IPR028978">
    <property type="entry name" value="Chorismate_lyase_/UTRA_dom_sf"/>
</dbReference>
<reference evidence="5 6" key="1">
    <citation type="journal article" date="2019" name="Int. J. Syst. Evol. Microbiol.">
        <title>The Global Catalogue of Microorganisms (GCM) 10K type strain sequencing project: providing services to taxonomists for standard genome sequencing and annotation.</title>
        <authorList>
            <consortium name="The Broad Institute Genomics Platform"/>
            <consortium name="The Broad Institute Genome Sequencing Center for Infectious Disease"/>
            <person name="Wu L."/>
            <person name="Ma J."/>
        </authorList>
    </citation>
    <scope>NUCLEOTIDE SEQUENCE [LARGE SCALE GENOMIC DNA]</scope>
    <source>
        <strain evidence="5 6">JCM 11117</strain>
    </source>
</reference>
<sequence length="288" mass="30941">MLAFGEGLGGRAGQVRRAFTVVSRRVTGGAVVRTSRPGTVARVTATRYLEIADELASELAGAPAGSRVEGEHGIGRRFGVGRAAARAALQELERRLVVRRVQGAGTFVNRRIDYTISHDRRPSWHETVAAAGAQPRTVVRGIEVLPLPAQQAPALGLPASTPCHRLTRQSYVDDLLAARVEEWVPVELVADLDLAVQAAESLDLVLRQVARVDPVRAWCRVSLDVPPPAVCAGLEIEPSRPVWLVESVSRDAASGLPVMCSRSWMRSDAVRVVVELGSATETTTVGDR</sequence>
<evidence type="ECO:0000256" key="1">
    <source>
        <dbReference type="ARBA" id="ARBA00023015"/>
    </source>
</evidence>
<keyword evidence="1" id="KW-0805">Transcription regulation</keyword>
<dbReference type="PANTHER" id="PTHR44846:SF1">
    <property type="entry name" value="MANNOSYL-D-GLYCERATE TRANSPORT_METABOLISM SYSTEM REPRESSOR MNGR-RELATED"/>
    <property type="match status" value="1"/>
</dbReference>